<evidence type="ECO:0000256" key="1">
    <source>
        <dbReference type="ARBA" id="ARBA00001917"/>
    </source>
</evidence>
<dbReference type="Proteomes" id="UP000501053">
    <property type="component" value="Chromosome"/>
</dbReference>
<keyword evidence="6" id="KW-1185">Reference proteome</keyword>
<dbReference type="Pfam" id="PF03358">
    <property type="entry name" value="FMN_red"/>
    <property type="match status" value="1"/>
</dbReference>
<dbReference type="GO" id="GO:0016020">
    <property type="term" value="C:membrane"/>
    <property type="evidence" value="ECO:0007669"/>
    <property type="project" value="TreeGrafter"/>
</dbReference>
<keyword evidence="4" id="KW-0288">FMN</keyword>
<dbReference type="GO" id="GO:0003955">
    <property type="term" value="F:NAD(P)H dehydrogenase (quinone) activity"/>
    <property type="evidence" value="ECO:0007669"/>
    <property type="project" value="InterPro"/>
</dbReference>
<dbReference type="OrthoDB" id="9801479at2"/>
<dbReference type="PANTHER" id="PTHR30546:SF23">
    <property type="entry name" value="FLAVOPROTEIN-LIKE PROTEIN YCP4-RELATED"/>
    <property type="match status" value="1"/>
</dbReference>
<evidence type="ECO:0000256" key="2">
    <source>
        <dbReference type="ARBA" id="ARBA00006961"/>
    </source>
</evidence>
<dbReference type="GO" id="GO:0010181">
    <property type="term" value="F:FMN binding"/>
    <property type="evidence" value="ECO:0007669"/>
    <property type="project" value="InterPro"/>
</dbReference>
<dbReference type="GO" id="GO:0009055">
    <property type="term" value="F:electron transfer activity"/>
    <property type="evidence" value="ECO:0007669"/>
    <property type="project" value="InterPro"/>
</dbReference>
<dbReference type="Gene3D" id="3.40.50.360">
    <property type="match status" value="1"/>
</dbReference>
<evidence type="ECO:0000313" key="5">
    <source>
        <dbReference type="EMBL" id="BCB70185.1"/>
    </source>
</evidence>
<gene>
    <name evidence="5" type="ORF">HMEPL2_05360</name>
</gene>
<comment type="similarity">
    <text evidence="2">Belongs to the WrbA family.</text>
</comment>
<dbReference type="PANTHER" id="PTHR30546">
    <property type="entry name" value="FLAVODOXIN-RELATED PROTEIN WRBA-RELATED"/>
    <property type="match status" value="1"/>
</dbReference>
<evidence type="ECO:0000313" key="6">
    <source>
        <dbReference type="Proteomes" id="UP000501053"/>
    </source>
</evidence>
<dbReference type="InterPro" id="IPR010089">
    <property type="entry name" value="Flavoprotein_WrbA-like"/>
</dbReference>
<dbReference type="NCBIfam" id="TIGR01755">
    <property type="entry name" value="flav_wrbA"/>
    <property type="match status" value="1"/>
</dbReference>
<comment type="cofactor">
    <cofactor evidence="1">
        <name>FMN</name>
        <dbReference type="ChEBI" id="CHEBI:58210"/>
    </cofactor>
</comment>
<dbReference type="InterPro" id="IPR008254">
    <property type="entry name" value="Flavodoxin/NO_synth"/>
</dbReference>
<dbReference type="NCBIfam" id="NF002999">
    <property type="entry name" value="PRK03767.1"/>
    <property type="match status" value="1"/>
</dbReference>
<dbReference type="EMBL" id="AP022869">
    <property type="protein sequence ID" value="BCB70185.1"/>
    <property type="molecule type" value="Genomic_DNA"/>
</dbReference>
<protein>
    <submittedName>
        <fullName evidence="5">NAD(P)H quinone oxidoreductase</fullName>
    </submittedName>
</protein>
<dbReference type="InterPro" id="IPR029039">
    <property type="entry name" value="Flavoprotein-like_sf"/>
</dbReference>
<dbReference type="InterPro" id="IPR001226">
    <property type="entry name" value="Flavodoxin_CS"/>
</dbReference>
<dbReference type="SUPFAM" id="SSF52218">
    <property type="entry name" value="Flavoproteins"/>
    <property type="match status" value="1"/>
</dbReference>
<accession>A0A0D7UY66</accession>
<proteinExistence type="inferred from homology"/>
<organism evidence="5 6">
    <name type="scientific">Vreelandella aquamarina</name>
    <dbReference type="NCBI Taxonomy" id="77097"/>
    <lineage>
        <taxon>Bacteria</taxon>
        <taxon>Pseudomonadati</taxon>
        <taxon>Pseudomonadota</taxon>
        <taxon>Gammaproteobacteria</taxon>
        <taxon>Oceanospirillales</taxon>
        <taxon>Halomonadaceae</taxon>
        <taxon>Vreelandella</taxon>
    </lineage>
</organism>
<dbReference type="InterPro" id="IPR005025">
    <property type="entry name" value="FMN_Rdtase-like_dom"/>
</dbReference>
<dbReference type="FunFam" id="3.40.50.360:FF:000001">
    <property type="entry name" value="NAD(P)H dehydrogenase (Quinone) FQR1-like"/>
    <property type="match status" value="1"/>
</dbReference>
<keyword evidence="3" id="KW-0285">Flavoprotein</keyword>
<dbReference type="AlphaFoldDB" id="A0A0D7UY66"/>
<evidence type="ECO:0000256" key="3">
    <source>
        <dbReference type="ARBA" id="ARBA00022630"/>
    </source>
</evidence>
<dbReference type="PROSITE" id="PS00201">
    <property type="entry name" value="FLAVODOXIN"/>
    <property type="match status" value="1"/>
</dbReference>
<sequence>MSEATPYVLILYYSRSGATADMARQLAAGVESIPGIEARLRTVPAVSPTCEAVDPEIPEEGAVYADLDDLRHCSALALGSPTRFGNMAAPLKYFLDTTSSLWMNGALIDKPASAFTSTSSLHGGQESTLLTMLVPLLHHGMVYAGIPYSETELLNTQHGGTPYGASHVAGARSDRPVDEHERALCKAQGKRLAKLALAMHKMRQEETP</sequence>
<reference evidence="5 6" key="1">
    <citation type="submission" date="2020-03" db="EMBL/GenBank/DDBJ databases">
        <title>Complete Genome Sequence of Halomonas meridiana strain Eplume2, isolated from hydrothermal-plume in the north east Pacific Ocean.</title>
        <authorList>
            <person name="Kurihara Y."/>
            <person name="Kawai S."/>
            <person name="Sakai A."/>
            <person name="Galipon J."/>
            <person name="Arakawa K."/>
        </authorList>
    </citation>
    <scope>NUCLEOTIDE SEQUENCE [LARGE SCALE GENOMIC DNA]</scope>
    <source>
        <strain evidence="5 6">Eplume2</strain>
    </source>
</reference>
<dbReference type="RefSeq" id="WP_044629123.1">
    <property type="nucleotide sequence ID" value="NZ_AP022869.1"/>
</dbReference>
<evidence type="ECO:0000256" key="4">
    <source>
        <dbReference type="ARBA" id="ARBA00022643"/>
    </source>
</evidence>
<dbReference type="PROSITE" id="PS50902">
    <property type="entry name" value="FLAVODOXIN_LIKE"/>
    <property type="match status" value="1"/>
</dbReference>
<name>A0A0D7UY66_9GAMM</name>